<dbReference type="AlphaFoldDB" id="A0A7L4YPX9"/>
<name>A0A7L4YPX9_9ACTN</name>
<reference evidence="1 2" key="1">
    <citation type="journal article" date="2018" name="Int. J. Syst. Evol. Microbiol.">
        <title>Epidermidibacterium keratini gen. nov., sp. nov., a member of the family Sporichthyaceae, isolated from keratin epidermis.</title>
        <authorList>
            <person name="Lee D.G."/>
            <person name="Trujillo M.E."/>
            <person name="Kang S."/>
            <person name="Nam J.J."/>
            <person name="Kim Y.J."/>
        </authorList>
    </citation>
    <scope>NUCLEOTIDE SEQUENCE [LARGE SCALE GENOMIC DNA]</scope>
    <source>
        <strain evidence="1 2">EPI-7</strain>
    </source>
</reference>
<dbReference type="InterPro" id="IPR029016">
    <property type="entry name" value="GAF-like_dom_sf"/>
</dbReference>
<sequence>MPKQHPVFETPDVRAVQPGVDLPAYARSLNRLYDQAFTGRQTSTPPRPVVARSWARMLDLGLVPDGGNERVLLGAAELESRRNASPMAVVMPELRKVLGAIADASQFLLVVTDADGVILWNEGATSVRAQAERLGFIAGMRWTEQVVGTNAIGTALAEAAPVQLFAAEHFEQTQHPWYCTAEPVHDPRSGELLGVVDVSGPALTLHPAIGALVNTAVRLATGQIEAGYAARLDRLRRANAALTGVQSGPYLLVDEDGWVADAGGFAAPERIEAPRAGRAAAVPGLGLCTADPVDGGWLVHPNAAATPIVGRLDLTDTPVLELRSDDEPWRIALTARHGELLGLIARASPAGLTASALSTSLYGDSAHQVSVRAEISRLRRTVGALITTNPYRLADGVHLHVLGE</sequence>
<proteinExistence type="predicted"/>
<gene>
    <name evidence="1" type="ORF">EK0264_12150</name>
</gene>
<dbReference type="Gene3D" id="3.30.450.40">
    <property type="match status" value="1"/>
</dbReference>
<dbReference type="SUPFAM" id="SSF55781">
    <property type="entry name" value="GAF domain-like"/>
    <property type="match status" value="1"/>
</dbReference>
<evidence type="ECO:0000313" key="2">
    <source>
        <dbReference type="Proteomes" id="UP000463857"/>
    </source>
</evidence>
<dbReference type="OrthoDB" id="3928741at2"/>
<dbReference type="InParanoid" id="A0A7L4YPX9"/>
<dbReference type="KEGG" id="eke:EK0264_12150"/>
<dbReference type="EMBL" id="CP047156">
    <property type="protein sequence ID" value="QHC00963.1"/>
    <property type="molecule type" value="Genomic_DNA"/>
</dbReference>
<protein>
    <submittedName>
        <fullName evidence="1">GAF domain-containing protein</fullName>
    </submittedName>
</protein>
<accession>A0A7L4YPX9</accession>
<keyword evidence="2" id="KW-1185">Reference proteome</keyword>
<evidence type="ECO:0000313" key="1">
    <source>
        <dbReference type="EMBL" id="QHC00963.1"/>
    </source>
</evidence>
<dbReference type="RefSeq" id="WP_159545965.1">
    <property type="nucleotide sequence ID" value="NZ_CP047156.1"/>
</dbReference>
<organism evidence="1 2">
    <name type="scientific">Epidermidibacterium keratini</name>
    <dbReference type="NCBI Taxonomy" id="1891644"/>
    <lineage>
        <taxon>Bacteria</taxon>
        <taxon>Bacillati</taxon>
        <taxon>Actinomycetota</taxon>
        <taxon>Actinomycetes</taxon>
        <taxon>Sporichthyales</taxon>
        <taxon>Sporichthyaceae</taxon>
        <taxon>Epidermidibacterium</taxon>
    </lineage>
</organism>
<dbReference type="Proteomes" id="UP000463857">
    <property type="component" value="Chromosome"/>
</dbReference>